<dbReference type="AlphaFoldDB" id="A0A8I1WHZ4"/>
<evidence type="ECO:0000256" key="1">
    <source>
        <dbReference type="ARBA" id="ARBA00022450"/>
    </source>
</evidence>
<feature type="region of interest" description="Disordered" evidence="3">
    <location>
        <begin position="73"/>
        <end position="101"/>
    </location>
</feature>
<feature type="non-terminal residue" evidence="5">
    <location>
        <position position="1"/>
    </location>
</feature>
<dbReference type="InterPro" id="IPR036736">
    <property type="entry name" value="ACP-like_sf"/>
</dbReference>
<dbReference type="Pfam" id="PF00550">
    <property type="entry name" value="PP-binding"/>
    <property type="match status" value="1"/>
</dbReference>
<dbReference type="Gene3D" id="1.10.1200.10">
    <property type="entry name" value="ACP-like"/>
    <property type="match status" value="1"/>
</dbReference>
<proteinExistence type="predicted"/>
<organism evidence="5 6">
    <name type="scientific">Bacillus subtilis</name>
    <dbReference type="NCBI Taxonomy" id="1423"/>
    <lineage>
        <taxon>Bacteria</taxon>
        <taxon>Bacillati</taxon>
        <taxon>Bacillota</taxon>
        <taxon>Bacilli</taxon>
        <taxon>Bacillales</taxon>
        <taxon>Bacillaceae</taxon>
        <taxon>Bacillus</taxon>
    </lineage>
</organism>
<accession>A0A8I1WHZ4</accession>
<keyword evidence="2" id="KW-0597">Phosphoprotein</keyword>
<protein>
    <submittedName>
        <fullName evidence="5">Acyl carrier protein</fullName>
    </submittedName>
</protein>
<dbReference type="PROSITE" id="PS50075">
    <property type="entry name" value="CARRIER"/>
    <property type="match status" value="1"/>
</dbReference>
<feature type="domain" description="Carrier" evidence="4">
    <location>
        <begin position="1"/>
        <end position="63"/>
    </location>
</feature>
<name>A0A8I1WHZ4_BACIU</name>
<feature type="non-terminal residue" evidence="5">
    <location>
        <position position="101"/>
    </location>
</feature>
<dbReference type="SMART" id="SM00823">
    <property type="entry name" value="PKS_PP"/>
    <property type="match status" value="1"/>
</dbReference>
<evidence type="ECO:0000313" key="6">
    <source>
        <dbReference type="Proteomes" id="UP000665181"/>
    </source>
</evidence>
<dbReference type="InterPro" id="IPR009081">
    <property type="entry name" value="PP-bd_ACP"/>
</dbReference>
<dbReference type="EMBL" id="JAGFPW010000090">
    <property type="protein sequence ID" value="MBO3797237.1"/>
    <property type="molecule type" value="Genomic_DNA"/>
</dbReference>
<reference evidence="5" key="1">
    <citation type="submission" date="2021-03" db="EMBL/GenBank/DDBJ databases">
        <title>Isolation of Bacillus subtilis from fermented food sample.</title>
        <authorList>
            <person name="Lakshmanan V."/>
            <person name="Athira K."/>
            <person name="Rajagopal K."/>
        </authorList>
    </citation>
    <scope>NUCLEOTIDE SEQUENCE</scope>
    <source>
        <strain evidence="5">S1</strain>
    </source>
</reference>
<evidence type="ECO:0000259" key="4">
    <source>
        <dbReference type="PROSITE" id="PS50075"/>
    </source>
</evidence>
<gene>
    <name evidence="5" type="ORF">J5227_23865</name>
</gene>
<dbReference type="RefSeq" id="WP_208557025.1">
    <property type="nucleotide sequence ID" value="NZ_JAGFPW010000090.1"/>
</dbReference>
<keyword evidence="1" id="KW-0596">Phosphopantetheine</keyword>
<dbReference type="InterPro" id="IPR020806">
    <property type="entry name" value="PKS_PP-bd"/>
</dbReference>
<dbReference type="SUPFAM" id="SSF47336">
    <property type="entry name" value="ACP-like"/>
    <property type="match status" value="1"/>
</dbReference>
<evidence type="ECO:0000256" key="2">
    <source>
        <dbReference type="ARBA" id="ARBA00022553"/>
    </source>
</evidence>
<evidence type="ECO:0000313" key="5">
    <source>
        <dbReference type="EMBL" id="MBO3797237.1"/>
    </source>
</evidence>
<dbReference type="Proteomes" id="UP000665181">
    <property type="component" value="Unassembled WGS sequence"/>
</dbReference>
<sequence length="101" mass="11845">RILKYPKEKLNIDEGLGDFGFDSISLAEFADVLSERYELEITPDIFFGYPTIERLSQYFLERYSDEMQAFYHEGEEEGSLTTPPENRGPKIRKIRSEKLET</sequence>
<dbReference type="GO" id="GO:0031177">
    <property type="term" value="F:phosphopantetheine binding"/>
    <property type="evidence" value="ECO:0007669"/>
    <property type="project" value="InterPro"/>
</dbReference>
<comment type="caution">
    <text evidence="5">The sequence shown here is derived from an EMBL/GenBank/DDBJ whole genome shotgun (WGS) entry which is preliminary data.</text>
</comment>
<evidence type="ECO:0000256" key="3">
    <source>
        <dbReference type="SAM" id="MobiDB-lite"/>
    </source>
</evidence>